<name>A0AAV3PNU7_LITER</name>
<sequence length="281" mass="30169">MEDSGSTNSSIAGDLSVICDSAADPPDPSSEIRDQTTLNDLAKCTDDSLNFQDSQKLTCDLIPSQEKDDTISLVKEDKSDDHYGTEISNACTKKYLDKCATFPCSSEISPGVDNMENGQTSAALEQSSPDFVTRSCLRSTSLPSTLKLVPAIKGSREKLGNPPRKASVTWAPDVYDPVPTAVSHVPSNKSQRHRSDNKNNGKKKQKGGKSSRGSNKSKDKKQARKGSSRSCKALVDDFPEAPPESSANMADFEVGNPDACCGSSFLKESVEQLHFPVAEAT</sequence>
<evidence type="ECO:0000313" key="3">
    <source>
        <dbReference type="Proteomes" id="UP001454036"/>
    </source>
</evidence>
<keyword evidence="3" id="KW-1185">Reference proteome</keyword>
<comment type="caution">
    <text evidence="2">The sequence shown here is derived from an EMBL/GenBank/DDBJ whole genome shotgun (WGS) entry which is preliminary data.</text>
</comment>
<dbReference type="Proteomes" id="UP001454036">
    <property type="component" value="Unassembled WGS sequence"/>
</dbReference>
<dbReference type="PANTHER" id="PTHR34952:SF2">
    <property type="entry name" value="OS05G0113500 PROTEIN"/>
    <property type="match status" value="1"/>
</dbReference>
<dbReference type="AlphaFoldDB" id="A0AAV3PNU7"/>
<dbReference type="PANTHER" id="PTHR34952">
    <property type="entry name" value="OS05G0113500 PROTEIN"/>
    <property type="match status" value="1"/>
</dbReference>
<dbReference type="EMBL" id="BAABME010001890">
    <property type="protein sequence ID" value="GAA0151985.1"/>
    <property type="molecule type" value="Genomic_DNA"/>
</dbReference>
<gene>
    <name evidence="2" type="ORF">LIER_10579</name>
</gene>
<feature type="compositionally biased region" description="Basic residues" evidence="1">
    <location>
        <begin position="200"/>
        <end position="209"/>
    </location>
</feature>
<organism evidence="2 3">
    <name type="scientific">Lithospermum erythrorhizon</name>
    <name type="common">Purple gromwell</name>
    <name type="synonym">Lithospermum officinale var. erythrorhizon</name>
    <dbReference type="NCBI Taxonomy" id="34254"/>
    <lineage>
        <taxon>Eukaryota</taxon>
        <taxon>Viridiplantae</taxon>
        <taxon>Streptophyta</taxon>
        <taxon>Embryophyta</taxon>
        <taxon>Tracheophyta</taxon>
        <taxon>Spermatophyta</taxon>
        <taxon>Magnoliopsida</taxon>
        <taxon>eudicotyledons</taxon>
        <taxon>Gunneridae</taxon>
        <taxon>Pentapetalae</taxon>
        <taxon>asterids</taxon>
        <taxon>lamiids</taxon>
        <taxon>Boraginales</taxon>
        <taxon>Boraginaceae</taxon>
        <taxon>Boraginoideae</taxon>
        <taxon>Lithospermeae</taxon>
        <taxon>Lithospermum</taxon>
    </lineage>
</organism>
<evidence type="ECO:0000256" key="1">
    <source>
        <dbReference type="SAM" id="MobiDB-lite"/>
    </source>
</evidence>
<feature type="region of interest" description="Disordered" evidence="1">
    <location>
        <begin position="1"/>
        <end position="35"/>
    </location>
</feature>
<feature type="region of interest" description="Disordered" evidence="1">
    <location>
        <begin position="179"/>
        <end position="253"/>
    </location>
</feature>
<accession>A0AAV3PNU7</accession>
<proteinExistence type="predicted"/>
<evidence type="ECO:0000313" key="2">
    <source>
        <dbReference type="EMBL" id="GAA0151985.1"/>
    </source>
</evidence>
<protein>
    <submittedName>
        <fullName evidence="2">Uncharacterized protein</fullName>
    </submittedName>
</protein>
<feature type="compositionally biased region" description="Polar residues" evidence="1">
    <location>
        <begin position="1"/>
        <end position="11"/>
    </location>
</feature>
<feature type="compositionally biased region" description="Basic residues" evidence="1">
    <location>
        <begin position="218"/>
        <end position="227"/>
    </location>
</feature>
<reference evidence="2 3" key="1">
    <citation type="submission" date="2024-01" db="EMBL/GenBank/DDBJ databases">
        <title>The complete chloroplast genome sequence of Lithospermum erythrorhizon: insights into the phylogenetic relationship among Boraginaceae species and the maternal lineages of purple gromwells.</title>
        <authorList>
            <person name="Okada T."/>
            <person name="Watanabe K."/>
        </authorList>
    </citation>
    <scope>NUCLEOTIDE SEQUENCE [LARGE SCALE GENOMIC DNA]</scope>
</reference>